<dbReference type="OrthoDB" id="9805628at2"/>
<comment type="pathway">
    <text evidence="10">Cofactor biosynthesis; tetrahydrofolate biosynthesis; 4-aminobenzoate from chorismate: step 2/2.</text>
</comment>
<gene>
    <name evidence="21" type="ORF">Lwor_1626</name>
</gene>
<evidence type="ECO:0000256" key="9">
    <source>
        <dbReference type="ARBA" id="ARBA00022909"/>
    </source>
</evidence>
<proteinExistence type="inferred from homology"/>
<dbReference type="EMBL" id="LNZC01000020">
    <property type="protein sequence ID" value="KTD78231.1"/>
    <property type="molecule type" value="Genomic_DNA"/>
</dbReference>
<evidence type="ECO:0000256" key="16">
    <source>
        <dbReference type="ARBA" id="ARBA00054027"/>
    </source>
</evidence>
<protein>
    <recommendedName>
        <fullName evidence="17">Aminodeoxychorismate lyase</fullName>
        <ecNumber evidence="7">2.6.1.42</ecNumber>
        <ecNumber evidence="11">4.1.3.38</ecNumber>
    </recommendedName>
    <alternativeName>
        <fullName evidence="18">4-amino-4-deoxychorismate lyase</fullName>
    </alternativeName>
</protein>
<evidence type="ECO:0000256" key="18">
    <source>
        <dbReference type="ARBA" id="ARBA00080135"/>
    </source>
</evidence>
<dbReference type="InterPro" id="IPR001544">
    <property type="entry name" value="Aminotrans_IV"/>
</dbReference>
<keyword evidence="22" id="KW-1185">Reference proteome</keyword>
<evidence type="ECO:0000256" key="7">
    <source>
        <dbReference type="ARBA" id="ARBA00013053"/>
    </source>
</evidence>
<dbReference type="InterPro" id="IPR043132">
    <property type="entry name" value="BCAT-like_C"/>
</dbReference>
<dbReference type="Gene3D" id="3.20.10.10">
    <property type="entry name" value="D-amino Acid Aminotransferase, subunit A, domain 2"/>
    <property type="match status" value="1"/>
</dbReference>
<dbReference type="GO" id="GO:0046656">
    <property type="term" value="P:folic acid biosynthetic process"/>
    <property type="evidence" value="ECO:0007669"/>
    <property type="project" value="UniProtKB-KW"/>
</dbReference>
<dbReference type="GO" id="GO:0008652">
    <property type="term" value="P:amino acid biosynthetic process"/>
    <property type="evidence" value="ECO:0007669"/>
    <property type="project" value="UniProtKB-ARBA"/>
</dbReference>
<dbReference type="CDD" id="cd00449">
    <property type="entry name" value="PLPDE_IV"/>
    <property type="match status" value="1"/>
</dbReference>
<evidence type="ECO:0000256" key="4">
    <source>
        <dbReference type="ARBA" id="ARBA00004931"/>
    </source>
</evidence>
<dbReference type="EC" id="4.1.3.38" evidence="11"/>
<evidence type="ECO:0000256" key="1">
    <source>
        <dbReference type="ARBA" id="ARBA00001933"/>
    </source>
</evidence>
<dbReference type="Proteomes" id="UP000054662">
    <property type="component" value="Unassembled WGS sequence"/>
</dbReference>
<dbReference type="PATRIC" id="fig|45076.6.peg.1761"/>
<comment type="function">
    <text evidence="16">Involved in the biosynthesis of p-aminobenzoate (PABA), a precursor of tetrahydrofolate. Converts 4-amino-4-deoxychorismate into 4-aminobenzoate (PABA) and pyruvate.</text>
</comment>
<dbReference type="InterPro" id="IPR036038">
    <property type="entry name" value="Aminotransferase-like"/>
</dbReference>
<evidence type="ECO:0000313" key="21">
    <source>
        <dbReference type="EMBL" id="KTD78231.1"/>
    </source>
</evidence>
<dbReference type="InterPro" id="IPR043131">
    <property type="entry name" value="BCAT-like_N"/>
</dbReference>
<comment type="catalytic activity">
    <reaction evidence="13">
        <text>L-isoleucine + 2-oxoglutarate = (S)-3-methyl-2-oxopentanoate + L-glutamate</text>
        <dbReference type="Rhea" id="RHEA:24801"/>
        <dbReference type="ChEBI" id="CHEBI:16810"/>
        <dbReference type="ChEBI" id="CHEBI:29985"/>
        <dbReference type="ChEBI" id="CHEBI:35146"/>
        <dbReference type="ChEBI" id="CHEBI:58045"/>
        <dbReference type="EC" id="2.6.1.42"/>
    </reaction>
</comment>
<dbReference type="InterPro" id="IPR050571">
    <property type="entry name" value="Class-IV_PLP-Dep_Aminotrnsfr"/>
</dbReference>
<dbReference type="PANTHER" id="PTHR42743">
    <property type="entry name" value="AMINO-ACID AMINOTRANSFERASE"/>
    <property type="match status" value="1"/>
</dbReference>
<dbReference type="EC" id="2.6.1.42" evidence="7"/>
<comment type="pathway">
    <text evidence="4">Amino-acid biosynthesis; L-valine biosynthesis; L-valine from pyruvate: step 4/4.</text>
</comment>
<evidence type="ECO:0000256" key="15">
    <source>
        <dbReference type="ARBA" id="ARBA00049529"/>
    </source>
</evidence>
<evidence type="ECO:0000256" key="14">
    <source>
        <dbReference type="ARBA" id="ARBA00049229"/>
    </source>
</evidence>
<evidence type="ECO:0000256" key="12">
    <source>
        <dbReference type="ARBA" id="ARBA00048212"/>
    </source>
</evidence>
<dbReference type="FunFam" id="3.20.10.10:FF:000002">
    <property type="entry name" value="D-alanine aminotransferase"/>
    <property type="match status" value="1"/>
</dbReference>
<evidence type="ECO:0000256" key="3">
    <source>
        <dbReference type="ARBA" id="ARBA00004824"/>
    </source>
</evidence>
<keyword evidence="21" id="KW-0456">Lyase</keyword>
<evidence type="ECO:0000256" key="8">
    <source>
        <dbReference type="ARBA" id="ARBA00022898"/>
    </source>
</evidence>
<keyword evidence="9" id="KW-0289">Folate biosynthesis</keyword>
<dbReference type="Pfam" id="PF01063">
    <property type="entry name" value="Aminotran_4"/>
    <property type="match status" value="1"/>
</dbReference>
<comment type="catalytic activity">
    <reaction evidence="14">
        <text>L-leucine + 2-oxoglutarate = 4-methyl-2-oxopentanoate + L-glutamate</text>
        <dbReference type="Rhea" id="RHEA:18321"/>
        <dbReference type="ChEBI" id="CHEBI:16810"/>
        <dbReference type="ChEBI" id="CHEBI:17865"/>
        <dbReference type="ChEBI" id="CHEBI:29985"/>
        <dbReference type="ChEBI" id="CHEBI:57427"/>
        <dbReference type="EC" id="2.6.1.42"/>
    </reaction>
</comment>
<dbReference type="STRING" id="45076.Lwor_1626"/>
<comment type="catalytic activity">
    <reaction evidence="15">
        <text>4-amino-4-deoxychorismate = 4-aminobenzoate + pyruvate + H(+)</text>
        <dbReference type="Rhea" id="RHEA:16201"/>
        <dbReference type="ChEBI" id="CHEBI:15361"/>
        <dbReference type="ChEBI" id="CHEBI:15378"/>
        <dbReference type="ChEBI" id="CHEBI:17836"/>
        <dbReference type="ChEBI" id="CHEBI:58406"/>
        <dbReference type="EC" id="4.1.3.38"/>
    </reaction>
</comment>
<dbReference type="PROSITE" id="PS00770">
    <property type="entry name" value="AA_TRANSFER_CLASS_4"/>
    <property type="match status" value="1"/>
</dbReference>
<name>A0A0W1AAC4_9GAMM</name>
<comment type="similarity">
    <text evidence="6 19">Belongs to the class-IV pyridoxal-phosphate-dependent aminotransferase family.</text>
</comment>
<reference evidence="21 22" key="1">
    <citation type="submission" date="2015-11" db="EMBL/GenBank/DDBJ databases">
        <title>Genomic analysis of 38 Legionella species identifies large and diverse effector repertoires.</title>
        <authorList>
            <person name="Burstein D."/>
            <person name="Amaro F."/>
            <person name="Zusman T."/>
            <person name="Lifshitz Z."/>
            <person name="Cohen O."/>
            <person name="Gilbert J.A."/>
            <person name="Pupko T."/>
            <person name="Shuman H.A."/>
            <person name="Segal G."/>
        </authorList>
    </citation>
    <scope>NUCLEOTIDE SEQUENCE [LARGE SCALE GENOMIC DNA]</scope>
    <source>
        <strain evidence="21 22">ATCC 49508</strain>
    </source>
</reference>
<comment type="catalytic activity">
    <reaction evidence="12">
        <text>L-valine + 2-oxoglutarate = 3-methyl-2-oxobutanoate + L-glutamate</text>
        <dbReference type="Rhea" id="RHEA:24813"/>
        <dbReference type="ChEBI" id="CHEBI:11851"/>
        <dbReference type="ChEBI" id="CHEBI:16810"/>
        <dbReference type="ChEBI" id="CHEBI:29985"/>
        <dbReference type="ChEBI" id="CHEBI:57762"/>
        <dbReference type="EC" id="2.6.1.42"/>
    </reaction>
</comment>
<comment type="pathway">
    <text evidence="3">Amino-acid biosynthesis; L-isoleucine biosynthesis; L-isoleucine from 2-oxobutanoate: step 4/4.</text>
</comment>
<comment type="caution">
    <text evidence="21">The sequence shown here is derived from an EMBL/GenBank/DDBJ whole genome shotgun (WGS) entry which is preliminary data.</text>
</comment>
<dbReference type="GO" id="GO:0004084">
    <property type="term" value="F:branched-chain-amino-acid transaminase activity"/>
    <property type="evidence" value="ECO:0007669"/>
    <property type="project" value="UniProtKB-EC"/>
</dbReference>
<evidence type="ECO:0000256" key="2">
    <source>
        <dbReference type="ARBA" id="ARBA00003109"/>
    </source>
</evidence>
<evidence type="ECO:0000256" key="11">
    <source>
        <dbReference type="ARBA" id="ARBA00035676"/>
    </source>
</evidence>
<evidence type="ECO:0000256" key="6">
    <source>
        <dbReference type="ARBA" id="ARBA00009320"/>
    </source>
</evidence>
<comment type="cofactor">
    <cofactor evidence="1 20">
        <name>pyridoxal 5'-phosphate</name>
        <dbReference type="ChEBI" id="CHEBI:597326"/>
    </cofactor>
</comment>
<evidence type="ECO:0000256" key="17">
    <source>
        <dbReference type="ARBA" id="ARBA00069174"/>
    </source>
</evidence>
<dbReference type="Gene3D" id="3.30.470.10">
    <property type="match status" value="1"/>
</dbReference>
<evidence type="ECO:0000256" key="10">
    <source>
        <dbReference type="ARBA" id="ARBA00035633"/>
    </source>
</evidence>
<evidence type="ECO:0000313" key="22">
    <source>
        <dbReference type="Proteomes" id="UP000054662"/>
    </source>
</evidence>
<dbReference type="AlphaFoldDB" id="A0A0W1AAC4"/>
<comment type="function">
    <text evidence="2">Acts on leucine, isoleucine and valine.</text>
</comment>
<evidence type="ECO:0000256" key="19">
    <source>
        <dbReference type="RuleBase" id="RU004106"/>
    </source>
</evidence>
<accession>A0A0W1AAC4</accession>
<dbReference type="SUPFAM" id="SSF56752">
    <property type="entry name" value="D-aminoacid aminotransferase-like PLP-dependent enzymes"/>
    <property type="match status" value="1"/>
</dbReference>
<dbReference type="PANTHER" id="PTHR42743:SF11">
    <property type="entry name" value="AMINODEOXYCHORISMATE LYASE"/>
    <property type="match status" value="1"/>
</dbReference>
<evidence type="ECO:0000256" key="13">
    <source>
        <dbReference type="ARBA" id="ARBA00048798"/>
    </source>
</evidence>
<dbReference type="InterPro" id="IPR018300">
    <property type="entry name" value="Aminotrans_IV_CS"/>
</dbReference>
<dbReference type="RefSeq" id="WP_115091014.1">
    <property type="nucleotide sequence ID" value="NZ_CBCRUR010000012.1"/>
</dbReference>
<evidence type="ECO:0000256" key="20">
    <source>
        <dbReference type="RuleBase" id="RU004516"/>
    </source>
</evidence>
<comment type="pathway">
    <text evidence="5">Amino-acid biosynthesis; L-leucine biosynthesis; L-leucine from 3-methyl-2-oxobutanoate: step 4/4.</text>
</comment>
<keyword evidence="8 20" id="KW-0663">Pyridoxal phosphate</keyword>
<evidence type="ECO:0000256" key="5">
    <source>
        <dbReference type="ARBA" id="ARBA00005072"/>
    </source>
</evidence>
<sequence>MHTRVLIDKGDVIPGFGIDDRIFLGEGLFETIKVDSSHPCFAALHWQRMADSAHQLGIAFDLSLDDWYDCLIQQIRRDNLYHGGVKAILSGGSAPRGLVERSQVSQLILQTFNYQKANHPVRLVASSWLRDAANPIYRMKTVNYLEAVLARRQAITMGADDALFFNLHHCATETTCANLFLIKNNQLITPPLDHGILPGITRSRIVSLCEDQGIPFREQGVTKAMINEADALFIANSLHGIRAVFSVDEVIFAVTHPLIEQLIALLSSDELDNAKKQNSYPSE</sequence>
<dbReference type="GO" id="GO:0008696">
    <property type="term" value="F:4-amino-4-deoxychorismate lyase activity"/>
    <property type="evidence" value="ECO:0007669"/>
    <property type="project" value="UniProtKB-EC"/>
</dbReference>
<organism evidence="21 22">
    <name type="scientific">Legionella worsleiensis</name>
    <dbReference type="NCBI Taxonomy" id="45076"/>
    <lineage>
        <taxon>Bacteria</taxon>
        <taxon>Pseudomonadati</taxon>
        <taxon>Pseudomonadota</taxon>
        <taxon>Gammaproteobacteria</taxon>
        <taxon>Legionellales</taxon>
        <taxon>Legionellaceae</taxon>
        <taxon>Legionella</taxon>
    </lineage>
</organism>